<evidence type="ECO:0000259" key="1">
    <source>
        <dbReference type="Pfam" id="PF00004"/>
    </source>
</evidence>
<sequence length="123" mass="13984">MVMPALSLAELGPRICILGPSNSGKSTLAHAIAQKTSLPLVHLDQLYHLPNTHWQARSEAEFLQLHQAAVAEPNWEMFRYLLLYTRSKQPRNREMFASWQQPKLLLSSAAELQACYQAWGLTR</sequence>
<reference evidence="2" key="1">
    <citation type="submission" date="2023-07" db="EMBL/GenBank/DDBJ databases">
        <title>The extreme plant-growth-promoting properties of Pantoea phytobeneficialis PF55 revealed by functional and genomic analysis.</title>
        <authorList>
            <person name="Nascimento F.X."/>
            <person name="Marcio R.J."/>
        </authorList>
    </citation>
    <scope>NUCLEOTIDE SEQUENCE</scope>
    <source>
        <strain evidence="2">PF55</strain>
    </source>
</reference>
<dbReference type="RefSeq" id="WP_244634036.1">
    <property type="nucleotide sequence ID" value="NZ_CP024636.1"/>
</dbReference>
<gene>
    <name evidence="2" type="ORF">Q3404_05480</name>
</gene>
<dbReference type="Pfam" id="PF00004">
    <property type="entry name" value="AAA"/>
    <property type="match status" value="1"/>
</dbReference>
<dbReference type="InterPro" id="IPR003959">
    <property type="entry name" value="ATPase_AAA_core"/>
</dbReference>
<dbReference type="PANTHER" id="PTHR37816:SF1">
    <property type="entry name" value="TOXIN"/>
    <property type="match status" value="1"/>
</dbReference>
<dbReference type="InterPro" id="IPR027417">
    <property type="entry name" value="P-loop_NTPase"/>
</dbReference>
<dbReference type="PANTHER" id="PTHR37816">
    <property type="entry name" value="YALI0E33011P"/>
    <property type="match status" value="1"/>
</dbReference>
<evidence type="ECO:0000313" key="3">
    <source>
        <dbReference type="Proteomes" id="UP001171299"/>
    </source>
</evidence>
<protein>
    <recommendedName>
        <fullName evidence="1">ATPase AAA-type core domain-containing protein</fullName>
    </recommendedName>
</protein>
<dbReference type="Proteomes" id="UP001171299">
    <property type="component" value="Unassembled WGS sequence"/>
</dbReference>
<organism evidence="2 3">
    <name type="scientific">Pantoea phytobeneficialis</name>
    <dbReference type="NCBI Taxonomy" id="2052056"/>
    <lineage>
        <taxon>Bacteria</taxon>
        <taxon>Pseudomonadati</taxon>
        <taxon>Pseudomonadota</taxon>
        <taxon>Gammaproteobacteria</taxon>
        <taxon>Enterobacterales</taxon>
        <taxon>Erwiniaceae</taxon>
        <taxon>Pantoea</taxon>
    </lineage>
</organism>
<comment type="caution">
    <text evidence="2">The sequence shown here is derived from an EMBL/GenBank/DDBJ whole genome shotgun (WGS) entry which is preliminary data.</text>
</comment>
<evidence type="ECO:0000313" key="2">
    <source>
        <dbReference type="EMBL" id="MDO6406023.1"/>
    </source>
</evidence>
<proteinExistence type="predicted"/>
<dbReference type="Gene3D" id="3.40.50.300">
    <property type="entry name" value="P-loop containing nucleotide triphosphate hydrolases"/>
    <property type="match status" value="1"/>
</dbReference>
<dbReference type="SUPFAM" id="SSF52540">
    <property type="entry name" value="P-loop containing nucleoside triphosphate hydrolases"/>
    <property type="match status" value="1"/>
</dbReference>
<feature type="domain" description="ATPase AAA-type core" evidence="1">
    <location>
        <begin position="15"/>
        <end position="65"/>
    </location>
</feature>
<name>A0ABT8XSH2_9GAMM</name>
<dbReference type="EMBL" id="JAUOOM010000004">
    <property type="protein sequence ID" value="MDO6406023.1"/>
    <property type="molecule type" value="Genomic_DNA"/>
</dbReference>
<keyword evidence="3" id="KW-1185">Reference proteome</keyword>
<dbReference type="InterPro" id="IPR052922">
    <property type="entry name" value="Cytidylate_Kinase-2"/>
</dbReference>
<accession>A0ABT8XSH2</accession>